<sequence>MSHQEMRVEKKIKKRFIAGASCPKCQAQDALRWWIENNIEMVECVECQHVDQRKPKSVDSSEHAAQEMIGIFKPE</sequence>
<protein>
    <submittedName>
        <fullName evidence="1">YheV family putative metal-binding protein</fullName>
    </submittedName>
</protein>
<accession>A0A9X1XHP8</accession>
<keyword evidence="2" id="KW-1185">Reference proteome</keyword>
<comment type="caution">
    <text evidence="1">The sequence shown here is derived from an EMBL/GenBank/DDBJ whole genome shotgun (WGS) entry which is preliminary data.</text>
</comment>
<dbReference type="NCBIfam" id="TIGR02443">
    <property type="entry name" value="YheV family putative zinc ribbon protein"/>
    <property type="match status" value="1"/>
</dbReference>
<dbReference type="Pfam" id="PF09526">
    <property type="entry name" value="DUF2387"/>
    <property type="match status" value="1"/>
</dbReference>
<dbReference type="InterPro" id="IPR012658">
    <property type="entry name" value="YheV"/>
</dbReference>
<dbReference type="RefSeq" id="WP_248008236.1">
    <property type="nucleotide sequence ID" value="NZ_JAJHVV010000004.1"/>
</dbReference>
<evidence type="ECO:0000313" key="1">
    <source>
        <dbReference type="EMBL" id="MCK6263144.1"/>
    </source>
</evidence>
<name>A0A9X1XHP8_9VIBR</name>
<dbReference type="Proteomes" id="UP001139559">
    <property type="component" value="Unassembled WGS sequence"/>
</dbReference>
<dbReference type="EMBL" id="JAJHVV010000004">
    <property type="protein sequence ID" value="MCK6263144.1"/>
    <property type="molecule type" value="Genomic_DNA"/>
</dbReference>
<organism evidence="1 2">
    <name type="scientific">Vibrio amylolyticus</name>
    <dbReference type="NCBI Taxonomy" id="2847292"/>
    <lineage>
        <taxon>Bacteria</taxon>
        <taxon>Pseudomonadati</taxon>
        <taxon>Pseudomonadota</taxon>
        <taxon>Gammaproteobacteria</taxon>
        <taxon>Vibrionales</taxon>
        <taxon>Vibrionaceae</taxon>
        <taxon>Vibrio</taxon>
    </lineage>
</organism>
<gene>
    <name evidence="1" type="ORF">KP803_07635</name>
</gene>
<evidence type="ECO:0000313" key="2">
    <source>
        <dbReference type="Proteomes" id="UP001139559"/>
    </source>
</evidence>
<proteinExistence type="predicted"/>
<dbReference type="AlphaFoldDB" id="A0A9X1XHP8"/>
<reference evidence="1" key="1">
    <citation type="submission" date="2021-11" db="EMBL/GenBank/DDBJ databases">
        <title>Vibrio ZSDE26 sp. nov. and Vibrio ZSDZ34 sp. nov., isolated from coastal seawater in Qingdao.</title>
        <authorList>
            <person name="Zhang P."/>
        </authorList>
    </citation>
    <scope>NUCLEOTIDE SEQUENCE</scope>
    <source>
        <strain evidence="1">ZSDE26</strain>
    </source>
</reference>